<accession>A0A1Q3DGT1</accession>
<organism evidence="1 2">
    <name type="scientific">Cephalotus follicularis</name>
    <name type="common">Albany pitcher plant</name>
    <dbReference type="NCBI Taxonomy" id="3775"/>
    <lineage>
        <taxon>Eukaryota</taxon>
        <taxon>Viridiplantae</taxon>
        <taxon>Streptophyta</taxon>
        <taxon>Embryophyta</taxon>
        <taxon>Tracheophyta</taxon>
        <taxon>Spermatophyta</taxon>
        <taxon>Magnoliopsida</taxon>
        <taxon>eudicotyledons</taxon>
        <taxon>Gunneridae</taxon>
        <taxon>Pentapetalae</taxon>
        <taxon>rosids</taxon>
        <taxon>fabids</taxon>
        <taxon>Oxalidales</taxon>
        <taxon>Cephalotaceae</taxon>
        <taxon>Cephalotus</taxon>
    </lineage>
</organism>
<dbReference type="AlphaFoldDB" id="A0A1Q3DGT1"/>
<evidence type="ECO:0008006" key="3">
    <source>
        <dbReference type="Google" id="ProtNLM"/>
    </source>
</evidence>
<sequence length="142" mass="16216">MNKFAYYVHCFAHQLQLTLVAVANNHICVASFFNLATCLINVVGGSCKCRGLLQEIQVAKLAEALNIGKMVSERGLSQEISLKRPGDTRWSSHYGTLINLIILFSFVNDCLVTYIEKDRFNISDNEKIIQRFKNIKTRQRQF</sequence>
<dbReference type="Proteomes" id="UP000187406">
    <property type="component" value="Unassembled WGS sequence"/>
</dbReference>
<protein>
    <recommendedName>
        <fullName evidence="3">DUF4371 domain-containing protein</fullName>
    </recommendedName>
</protein>
<dbReference type="OrthoDB" id="6621980at2759"/>
<name>A0A1Q3DGT1_CEPFO</name>
<dbReference type="InterPro" id="IPR055298">
    <property type="entry name" value="AtLOH3-like"/>
</dbReference>
<dbReference type="InParanoid" id="A0A1Q3DGT1"/>
<gene>
    <name evidence="1" type="ORF">CFOL_v3_34843</name>
</gene>
<dbReference type="PANTHER" id="PTHR11697:SF230">
    <property type="entry name" value="ZINC FINGER, MYM DOMAIN CONTAINING 1"/>
    <property type="match status" value="1"/>
</dbReference>
<dbReference type="STRING" id="3775.A0A1Q3DGT1"/>
<keyword evidence="2" id="KW-1185">Reference proteome</keyword>
<comment type="caution">
    <text evidence="1">The sequence shown here is derived from an EMBL/GenBank/DDBJ whole genome shotgun (WGS) entry which is preliminary data.</text>
</comment>
<dbReference type="PANTHER" id="PTHR11697">
    <property type="entry name" value="GENERAL TRANSCRIPTION FACTOR 2-RELATED ZINC FINGER PROTEIN"/>
    <property type="match status" value="1"/>
</dbReference>
<evidence type="ECO:0000313" key="2">
    <source>
        <dbReference type="Proteomes" id="UP000187406"/>
    </source>
</evidence>
<dbReference type="EMBL" id="BDDD01007456">
    <property type="protein sequence ID" value="GAV91448.1"/>
    <property type="molecule type" value="Genomic_DNA"/>
</dbReference>
<proteinExistence type="predicted"/>
<evidence type="ECO:0000313" key="1">
    <source>
        <dbReference type="EMBL" id="GAV91448.1"/>
    </source>
</evidence>
<reference evidence="2" key="1">
    <citation type="submission" date="2016-04" db="EMBL/GenBank/DDBJ databases">
        <title>Cephalotus genome sequencing.</title>
        <authorList>
            <person name="Fukushima K."/>
            <person name="Hasebe M."/>
            <person name="Fang X."/>
        </authorList>
    </citation>
    <scope>NUCLEOTIDE SEQUENCE [LARGE SCALE GENOMIC DNA]</scope>
    <source>
        <strain evidence="2">cv. St1</strain>
    </source>
</reference>